<gene>
    <name evidence="8" type="primary">plsC3</name>
    <name evidence="8" type="ORF">FAES_2146</name>
</gene>
<dbReference type="GO" id="GO:0006654">
    <property type="term" value="P:phosphatidic acid biosynthetic process"/>
    <property type="evidence" value="ECO:0007669"/>
    <property type="project" value="TreeGrafter"/>
</dbReference>
<evidence type="ECO:0000313" key="9">
    <source>
        <dbReference type="Proteomes" id="UP000011058"/>
    </source>
</evidence>
<dbReference type="SUPFAM" id="SSF69593">
    <property type="entry name" value="Glycerol-3-phosphate (1)-acyltransferase"/>
    <property type="match status" value="1"/>
</dbReference>
<name>I0K7Q2_9BACT</name>
<dbReference type="STRING" id="1166018.FAES_2146"/>
<evidence type="ECO:0000259" key="7">
    <source>
        <dbReference type="SMART" id="SM00563"/>
    </source>
</evidence>
<dbReference type="PANTHER" id="PTHR10434:SF64">
    <property type="entry name" value="1-ACYL-SN-GLYCEROL-3-PHOSPHATE ACYLTRANSFERASE-RELATED"/>
    <property type="match status" value="1"/>
</dbReference>
<organism evidence="8 9">
    <name type="scientific">Fibrella aestuarina BUZ 2</name>
    <dbReference type="NCBI Taxonomy" id="1166018"/>
    <lineage>
        <taxon>Bacteria</taxon>
        <taxon>Pseudomonadati</taxon>
        <taxon>Bacteroidota</taxon>
        <taxon>Cytophagia</taxon>
        <taxon>Cytophagales</taxon>
        <taxon>Spirosomataceae</taxon>
        <taxon>Fibrella</taxon>
    </lineage>
</organism>
<keyword evidence="2" id="KW-0444">Lipid biosynthesis</keyword>
<dbReference type="RefSeq" id="WP_015331254.1">
    <property type="nucleotide sequence ID" value="NC_020054.1"/>
</dbReference>
<dbReference type="Proteomes" id="UP000011058">
    <property type="component" value="Chromosome"/>
</dbReference>
<dbReference type="EMBL" id="HE796683">
    <property type="protein sequence ID" value="CCH00155.1"/>
    <property type="molecule type" value="Genomic_DNA"/>
</dbReference>
<reference evidence="8 9" key="1">
    <citation type="journal article" date="2012" name="J. Bacteriol.">
        <title>Genome Sequence of Fibrella aestuarina BUZ 2T, a Filamentous Marine Bacterium.</title>
        <authorList>
            <person name="Filippini M."/>
            <person name="Qi W."/>
            <person name="Blom J."/>
            <person name="Goesmann A."/>
            <person name="Smits T.H."/>
            <person name="Bagheri H.C."/>
        </authorList>
    </citation>
    <scope>NUCLEOTIDE SEQUENCE [LARGE SCALE GENOMIC DNA]</scope>
    <source>
        <strain evidence="9">BUZ 2T</strain>
    </source>
</reference>
<sequence length="261" mass="28682">MPRPFSPFRFAKRGLDYILSALYLVYFGLVLLVFHAIQVLTFWLGGRAWQQHAASAMNAGLVYGQWLTGTTSRFRFATTLPSDRPLIFVANHQSLFDIPPMGWWLRAYKPVFVAKKELEYGTPSVSYNLRKSGAALIDRQDARQSLGELGRLGGRLKTLDCSVIIFPEGTRSRDSMPRPFAGAGLAILLKKAPNSLIVPVAIDGTGRFNPEGLFPLRSFSRLSWTVLAPIDPAGLNAEQVAEQARQAIAATLERGGSQSGS</sequence>
<feature type="domain" description="Phospholipid/glycerol acyltransferase" evidence="7">
    <location>
        <begin position="86"/>
        <end position="205"/>
    </location>
</feature>
<dbReference type="GO" id="GO:0003841">
    <property type="term" value="F:1-acylglycerol-3-phosphate O-acyltransferase activity"/>
    <property type="evidence" value="ECO:0007669"/>
    <property type="project" value="UniProtKB-EC"/>
</dbReference>
<evidence type="ECO:0000256" key="5">
    <source>
        <dbReference type="ARBA" id="ARBA00023315"/>
    </source>
</evidence>
<dbReference type="eggNOG" id="COG0204">
    <property type="taxonomic scope" value="Bacteria"/>
</dbReference>
<evidence type="ECO:0000256" key="1">
    <source>
        <dbReference type="ARBA" id="ARBA00005189"/>
    </source>
</evidence>
<dbReference type="CDD" id="cd07989">
    <property type="entry name" value="LPLAT_AGPAT-like"/>
    <property type="match status" value="1"/>
</dbReference>
<dbReference type="SMART" id="SM00563">
    <property type="entry name" value="PlsC"/>
    <property type="match status" value="1"/>
</dbReference>
<dbReference type="OrthoDB" id="9803035at2"/>
<keyword evidence="5 8" id="KW-0012">Acyltransferase</keyword>
<evidence type="ECO:0000256" key="2">
    <source>
        <dbReference type="ARBA" id="ARBA00022516"/>
    </source>
</evidence>
<protein>
    <submittedName>
        <fullName evidence="8">1-acyl-sn-glycerol-3-phosphate acyltransferase</fullName>
        <ecNumber evidence="8">2.3.1.51</ecNumber>
    </submittedName>
</protein>
<dbReference type="Pfam" id="PF01553">
    <property type="entry name" value="Acyltransferase"/>
    <property type="match status" value="1"/>
</dbReference>
<keyword evidence="6" id="KW-1133">Transmembrane helix</keyword>
<evidence type="ECO:0000256" key="6">
    <source>
        <dbReference type="SAM" id="Phobius"/>
    </source>
</evidence>
<keyword evidence="3 8" id="KW-0808">Transferase</keyword>
<keyword evidence="6" id="KW-0472">Membrane</keyword>
<dbReference type="PANTHER" id="PTHR10434">
    <property type="entry name" value="1-ACYL-SN-GLYCEROL-3-PHOSPHATE ACYLTRANSFERASE"/>
    <property type="match status" value="1"/>
</dbReference>
<accession>I0K7Q2</accession>
<keyword evidence="4" id="KW-0443">Lipid metabolism</keyword>
<evidence type="ECO:0000313" key="8">
    <source>
        <dbReference type="EMBL" id="CCH00155.1"/>
    </source>
</evidence>
<comment type="pathway">
    <text evidence="1">Lipid metabolism.</text>
</comment>
<dbReference type="AlphaFoldDB" id="I0K7Q2"/>
<feature type="transmembrane region" description="Helical" evidence="6">
    <location>
        <begin position="21"/>
        <end position="44"/>
    </location>
</feature>
<dbReference type="HOGENOM" id="CLU_027938_6_4_10"/>
<dbReference type="KEGG" id="fae:FAES_2146"/>
<keyword evidence="9" id="KW-1185">Reference proteome</keyword>
<keyword evidence="6" id="KW-0812">Transmembrane</keyword>
<dbReference type="PATRIC" id="fig|1166018.3.peg.3897"/>
<evidence type="ECO:0000256" key="4">
    <source>
        <dbReference type="ARBA" id="ARBA00023098"/>
    </source>
</evidence>
<dbReference type="EC" id="2.3.1.51" evidence="8"/>
<proteinExistence type="predicted"/>
<evidence type="ECO:0000256" key="3">
    <source>
        <dbReference type="ARBA" id="ARBA00022679"/>
    </source>
</evidence>
<dbReference type="InterPro" id="IPR002123">
    <property type="entry name" value="Plipid/glycerol_acylTrfase"/>
</dbReference>